<reference evidence="3" key="1">
    <citation type="submission" date="2016-10" db="EMBL/GenBank/DDBJ databases">
        <authorList>
            <person name="Varghese N."/>
            <person name="Submissions S."/>
        </authorList>
    </citation>
    <scope>NUCLEOTIDE SEQUENCE [LARGE SCALE GENOMIC DNA]</scope>
    <source>
        <strain evidence="3">BP1-148</strain>
    </source>
</reference>
<keyword evidence="3" id="KW-1185">Reference proteome</keyword>
<name>A0A1G7T624_9BACT</name>
<proteinExistence type="predicted"/>
<keyword evidence="1" id="KW-0812">Transmembrane</keyword>
<evidence type="ECO:0000256" key="1">
    <source>
        <dbReference type="SAM" id="Phobius"/>
    </source>
</evidence>
<dbReference type="AlphaFoldDB" id="A0A1G7T624"/>
<protein>
    <submittedName>
        <fullName evidence="2">Uncharacterized protein</fullName>
    </submittedName>
</protein>
<organism evidence="2 3">
    <name type="scientific">Prevotella communis</name>
    <dbReference type="NCBI Taxonomy" id="2913614"/>
    <lineage>
        <taxon>Bacteria</taxon>
        <taxon>Pseudomonadati</taxon>
        <taxon>Bacteroidota</taxon>
        <taxon>Bacteroidia</taxon>
        <taxon>Bacteroidales</taxon>
        <taxon>Prevotellaceae</taxon>
        <taxon>Prevotella</taxon>
    </lineage>
</organism>
<evidence type="ECO:0000313" key="2">
    <source>
        <dbReference type="EMBL" id="SDG30542.1"/>
    </source>
</evidence>
<sequence>MKQLFLMMITVLLISGCSSRCDEQQAFSLQGAWMLQQVCTPEGHITHYMPNDQTRLRIYQGDSAMFECKLIQTEQALVVEPQNKSSVTLFDKGSDEYLYMEGDDQRPITVVNDSVITIQQIGRIFTWQRADSIGEEWGEEIRAIIDRHMEYERPFDAPHSYVLSAKEREQANVIHLLEYATIGCLIVLLSIAHIAQVNRKAKKRLQQQLQQIQEIHEELPQPVKQAIENIESAYFSSDEYYTLQHRITSGQRLKEEEWYEIEAQLKKIYPGFSSQLRNLHVMSELEYQTCLLIKLRIAPTDIATILSRDTSTISTVRSRLYKKVFDKKGGAREWDEFIMSIGA</sequence>
<dbReference type="EMBL" id="FNCQ01000002">
    <property type="protein sequence ID" value="SDG30542.1"/>
    <property type="molecule type" value="Genomic_DNA"/>
</dbReference>
<evidence type="ECO:0000313" key="3">
    <source>
        <dbReference type="Proteomes" id="UP000198779"/>
    </source>
</evidence>
<feature type="transmembrane region" description="Helical" evidence="1">
    <location>
        <begin position="176"/>
        <end position="195"/>
    </location>
</feature>
<accession>A0A1G7T624</accession>
<keyword evidence="1" id="KW-1133">Transmembrane helix</keyword>
<gene>
    <name evidence="2" type="ORF">SAMN04487901_102135</name>
</gene>
<keyword evidence="1" id="KW-0472">Membrane</keyword>
<dbReference type="STRING" id="645274.SAMN04487901_102135"/>
<dbReference type="Proteomes" id="UP000198779">
    <property type="component" value="Unassembled WGS sequence"/>
</dbReference>
<dbReference type="PROSITE" id="PS51257">
    <property type="entry name" value="PROKAR_LIPOPROTEIN"/>
    <property type="match status" value="1"/>
</dbReference>